<dbReference type="Pfam" id="PF00004">
    <property type="entry name" value="AAA"/>
    <property type="match status" value="1"/>
</dbReference>
<proteinExistence type="predicted"/>
<dbReference type="SMART" id="SM00382">
    <property type="entry name" value="AAA"/>
    <property type="match status" value="1"/>
</dbReference>
<dbReference type="CDD" id="cd00009">
    <property type="entry name" value="AAA"/>
    <property type="match status" value="1"/>
</dbReference>
<dbReference type="GO" id="GO:0034605">
    <property type="term" value="P:cellular response to heat"/>
    <property type="evidence" value="ECO:0007669"/>
    <property type="project" value="TreeGrafter"/>
</dbReference>
<dbReference type="InterPro" id="IPR003593">
    <property type="entry name" value="AAA+_ATPase"/>
</dbReference>
<accession>A0AAV1D768</accession>
<dbReference type="Gene3D" id="1.10.8.60">
    <property type="match status" value="1"/>
</dbReference>
<dbReference type="InterPro" id="IPR050130">
    <property type="entry name" value="ClpA_ClpB"/>
</dbReference>
<dbReference type="SUPFAM" id="SSF52540">
    <property type="entry name" value="P-loop containing nucleoside triphosphate hydrolases"/>
    <property type="match status" value="1"/>
</dbReference>
<dbReference type="GO" id="GO:0005524">
    <property type="term" value="F:ATP binding"/>
    <property type="evidence" value="ECO:0007669"/>
    <property type="project" value="UniProtKB-KW"/>
</dbReference>
<organism evidence="6 7">
    <name type="scientific">Oldenlandia corymbosa var. corymbosa</name>
    <dbReference type="NCBI Taxonomy" id="529605"/>
    <lineage>
        <taxon>Eukaryota</taxon>
        <taxon>Viridiplantae</taxon>
        <taxon>Streptophyta</taxon>
        <taxon>Embryophyta</taxon>
        <taxon>Tracheophyta</taxon>
        <taxon>Spermatophyta</taxon>
        <taxon>Magnoliopsida</taxon>
        <taxon>eudicotyledons</taxon>
        <taxon>Gunneridae</taxon>
        <taxon>Pentapetalae</taxon>
        <taxon>asterids</taxon>
        <taxon>lamiids</taxon>
        <taxon>Gentianales</taxon>
        <taxon>Rubiaceae</taxon>
        <taxon>Rubioideae</taxon>
        <taxon>Spermacoceae</taxon>
        <taxon>Hedyotis-Oldenlandia complex</taxon>
        <taxon>Oldenlandia</taxon>
    </lineage>
</organism>
<protein>
    <submittedName>
        <fullName evidence="6">OLC1v1000773C2</fullName>
    </submittedName>
</protein>
<dbReference type="GO" id="GO:0005737">
    <property type="term" value="C:cytoplasm"/>
    <property type="evidence" value="ECO:0007669"/>
    <property type="project" value="TreeGrafter"/>
</dbReference>
<keyword evidence="2" id="KW-0547">Nucleotide-binding</keyword>
<evidence type="ECO:0000256" key="4">
    <source>
        <dbReference type="SAM" id="MobiDB-lite"/>
    </source>
</evidence>
<evidence type="ECO:0000256" key="1">
    <source>
        <dbReference type="ARBA" id="ARBA00022737"/>
    </source>
</evidence>
<dbReference type="InterPro" id="IPR041546">
    <property type="entry name" value="ClpA/ClpB_AAA_lid"/>
</dbReference>
<dbReference type="GO" id="GO:0016887">
    <property type="term" value="F:ATP hydrolysis activity"/>
    <property type="evidence" value="ECO:0007669"/>
    <property type="project" value="InterPro"/>
</dbReference>
<keyword evidence="1" id="KW-0677">Repeat</keyword>
<dbReference type="AlphaFoldDB" id="A0AAV1D768"/>
<dbReference type="InterPro" id="IPR003959">
    <property type="entry name" value="ATPase_AAA_core"/>
</dbReference>
<keyword evidence="7" id="KW-1185">Reference proteome</keyword>
<sequence length="518" mass="58528">MAGVPLLVTPLRLNLNSFSGRSSTKGLDGLVARCGGRGRGGCDGVSKIVDKTKQLSLLEKYGTNLTELAKEGKLKRVIGRRVEVELVIRTLCRKSKNNIPVLIGEDGVGKTAIVECFSQRIANGDVPETLRGKEVIKLDMRLLLAEENREERLKKLMEEIKQSGDTILFIDDVQKVFGVSEALEEDEESEDSEEDEESEDSEEEESEESEDEDEESDEDEDEGSDEEDEDEDEDEESNEDEDEGSDEEDEDEESDEYEDEGSDEEDEDKDEESEEEDDEEDEDEVSEEDEDKDEESEEEDDDDVEDDNEEGGGGGGILKSALSRGELQCIGATSYDWYIEDPALERHINRIKVSESSVQETVEILKALQEQYETHHNVRYTDESLVTAAKLSYYFSDRYLPDKAIDLMDDAGSRARFRLTHNHAQVQEQVTALETELGHVTADKLKAVEKQDYEKACELRDRERDLKAQISALNNKEINEAKTESRGAVTDEDVRDTLMLDWKISEIPSNAEINHWTG</sequence>
<evidence type="ECO:0000256" key="2">
    <source>
        <dbReference type="ARBA" id="ARBA00022741"/>
    </source>
</evidence>
<evidence type="ECO:0000313" key="7">
    <source>
        <dbReference type="Proteomes" id="UP001161247"/>
    </source>
</evidence>
<dbReference type="PROSITE" id="PS50151">
    <property type="entry name" value="UVR"/>
    <property type="match status" value="1"/>
</dbReference>
<dbReference type="Pfam" id="PF17871">
    <property type="entry name" value="AAA_lid_9"/>
    <property type="match status" value="1"/>
</dbReference>
<dbReference type="InterPro" id="IPR027417">
    <property type="entry name" value="P-loop_NTPase"/>
</dbReference>
<dbReference type="InterPro" id="IPR001943">
    <property type="entry name" value="UVR_dom"/>
</dbReference>
<keyword evidence="3" id="KW-0067">ATP-binding</keyword>
<dbReference type="Proteomes" id="UP001161247">
    <property type="component" value="Chromosome 4"/>
</dbReference>
<reference evidence="6" key="1">
    <citation type="submission" date="2023-03" db="EMBL/GenBank/DDBJ databases">
        <authorList>
            <person name="Julca I."/>
        </authorList>
    </citation>
    <scope>NUCLEOTIDE SEQUENCE</scope>
</reference>
<dbReference type="EMBL" id="OX459121">
    <property type="protein sequence ID" value="CAI9102492.1"/>
    <property type="molecule type" value="Genomic_DNA"/>
</dbReference>
<dbReference type="PANTHER" id="PTHR11638:SF18">
    <property type="entry name" value="HEAT SHOCK PROTEIN 104"/>
    <property type="match status" value="1"/>
</dbReference>
<evidence type="ECO:0000256" key="3">
    <source>
        <dbReference type="ARBA" id="ARBA00022840"/>
    </source>
</evidence>
<evidence type="ECO:0000259" key="5">
    <source>
        <dbReference type="PROSITE" id="PS50151"/>
    </source>
</evidence>
<dbReference type="Gene3D" id="4.10.860.10">
    <property type="entry name" value="UVR domain"/>
    <property type="match status" value="1"/>
</dbReference>
<evidence type="ECO:0000313" key="6">
    <source>
        <dbReference type="EMBL" id="CAI9102492.1"/>
    </source>
</evidence>
<feature type="domain" description="UVR" evidence="5">
    <location>
        <begin position="434"/>
        <end position="469"/>
    </location>
</feature>
<dbReference type="Gene3D" id="3.40.50.300">
    <property type="entry name" value="P-loop containing nucleotide triphosphate hydrolases"/>
    <property type="match status" value="2"/>
</dbReference>
<name>A0AAV1D768_OLDCO</name>
<feature type="compositionally biased region" description="Acidic residues" evidence="4">
    <location>
        <begin position="182"/>
        <end position="310"/>
    </location>
</feature>
<feature type="region of interest" description="Disordered" evidence="4">
    <location>
        <begin position="182"/>
        <end position="319"/>
    </location>
</feature>
<gene>
    <name evidence="6" type="ORF">OLC1_LOCUS11833</name>
</gene>
<dbReference type="PANTHER" id="PTHR11638">
    <property type="entry name" value="ATP-DEPENDENT CLP PROTEASE"/>
    <property type="match status" value="1"/>
</dbReference>